<protein>
    <submittedName>
        <fullName evidence="1">Uncharacterized protein</fullName>
    </submittedName>
</protein>
<proteinExistence type="predicted"/>
<accession>A0A239IMJ7</accession>
<dbReference type="AlphaFoldDB" id="A0A239IMJ7"/>
<keyword evidence="2" id="KW-1185">Reference proteome</keyword>
<evidence type="ECO:0000313" key="1">
    <source>
        <dbReference type="EMBL" id="SNS94900.1"/>
    </source>
</evidence>
<organism evidence="1 2">
    <name type="scientific">Noviherbaspirillum humi</name>
    <dbReference type="NCBI Taxonomy" id="1688639"/>
    <lineage>
        <taxon>Bacteria</taxon>
        <taxon>Pseudomonadati</taxon>
        <taxon>Pseudomonadota</taxon>
        <taxon>Betaproteobacteria</taxon>
        <taxon>Burkholderiales</taxon>
        <taxon>Oxalobacteraceae</taxon>
        <taxon>Noviherbaspirillum</taxon>
    </lineage>
</organism>
<dbReference type="EMBL" id="FZOT01000010">
    <property type="protein sequence ID" value="SNS94900.1"/>
    <property type="molecule type" value="Genomic_DNA"/>
</dbReference>
<reference evidence="1 2" key="1">
    <citation type="submission" date="2017-06" db="EMBL/GenBank/DDBJ databases">
        <authorList>
            <person name="Kim H.J."/>
            <person name="Triplett B.A."/>
        </authorList>
    </citation>
    <scope>NUCLEOTIDE SEQUENCE [LARGE SCALE GENOMIC DNA]</scope>
    <source>
        <strain evidence="1 2">U15</strain>
    </source>
</reference>
<name>A0A239IMJ7_9BURK</name>
<dbReference type="Proteomes" id="UP000198284">
    <property type="component" value="Unassembled WGS sequence"/>
</dbReference>
<gene>
    <name evidence="1" type="ORF">SAMN06265795_11034</name>
</gene>
<dbReference type="RefSeq" id="WP_089400107.1">
    <property type="nucleotide sequence ID" value="NZ_FZOT01000010.1"/>
</dbReference>
<evidence type="ECO:0000313" key="2">
    <source>
        <dbReference type="Proteomes" id="UP000198284"/>
    </source>
</evidence>
<sequence>MLGSARKSPAQLQALEAVRQWTSQRFSLLPDETVMVTEMACSLPGCPPLETVIAFWTADGKRHHYKIFKPALEVVEDDLPPYWMKDALVVPEGMSCDCC</sequence>
<dbReference type="OrthoDB" id="7067390at2"/>